<feature type="compositionally biased region" description="Basic and acidic residues" evidence="1">
    <location>
        <begin position="122"/>
        <end position="138"/>
    </location>
</feature>
<protein>
    <submittedName>
        <fullName evidence="2">Uncharacterized protein</fullName>
    </submittedName>
</protein>
<comment type="caution">
    <text evidence="2">The sequence shown here is derived from an EMBL/GenBank/DDBJ whole genome shotgun (WGS) entry which is preliminary data.</text>
</comment>
<evidence type="ECO:0000313" key="2">
    <source>
        <dbReference type="EMBL" id="CAK0884349.1"/>
    </source>
</evidence>
<name>A0ABN9WDF4_9DINO</name>
<dbReference type="Proteomes" id="UP001189429">
    <property type="component" value="Unassembled WGS sequence"/>
</dbReference>
<accession>A0ABN9WDF4</accession>
<feature type="region of interest" description="Disordered" evidence="1">
    <location>
        <begin position="100"/>
        <end position="145"/>
    </location>
</feature>
<reference evidence="2" key="1">
    <citation type="submission" date="2023-10" db="EMBL/GenBank/DDBJ databases">
        <authorList>
            <person name="Chen Y."/>
            <person name="Shah S."/>
            <person name="Dougan E. K."/>
            <person name="Thang M."/>
            <person name="Chan C."/>
        </authorList>
    </citation>
    <scope>NUCLEOTIDE SEQUENCE [LARGE SCALE GENOMIC DNA]</scope>
</reference>
<keyword evidence="3" id="KW-1185">Reference proteome</keyword>
<feature type="compositionally biased region" description="Low complexity" evidence="1">
    <location>
        <begin position="100"/>
        <end position="114"/>
    </location>
</feature>
<proteinExistence type="predicted"/>
<organism evidence="2 3">
    <name type="scientific">Prorocentrum cordatum</name>
    <dbReference type="NCBI Taxonomy" id="2364126"/>
    <lineage>
        <taxon>Eukaryota</taxon>
        <taxon>Sar</taxon>
        <taxon>Alveolata</taxon>
        <taxon>Dinophyceae</taxon>
        <taxon>Prorocentrales</taxon>
        <taxon>Prorocentraceae</taxon>
        <taxon>Prorocentrum</taxon>
    </lineage>
</organism>
<dbReference type="EMBL" id="CAUYUJ010018534">
    <property type="protein sequence ID" value="CAK0884349.1"/>
    <property type="molecule type" value="Genomic_DNA"/>
</dbReference>
<sequence length="159" mass="16669">MSAGGHGVRLMMRLACASRRLPRASTFSTIGWHGVKKITNRARLRAQCVASCHTAPAAQWQPRSRAGQKIRAAAWTGAQAPARRVHVCGGTARQHLRTATRQATAARRAGAETAHSQTGHHGAAEREQSQGGHGERDGTAPGRALARPVVVAGGLALPA</sequence>
<gene>
    <name evidence="2" type="ORF">PCOR1329_LOCUS66318</name>
</gene>
<evidence type="ECO:0000313" key="3">
    <source>
        <dbReference type="Proteomes" id="UP001189429"/>
    </source>
</evidence>
<evidence type="ECO:0000256" key="1">
    <source>
        <dbReference type="SAM" id="MobiDB-lite"/>
    </source>
</evidence>